<dbReference type="GO" id="GO:0016740">
    <property type="term" value="F:transferase activity"/>
    <property type="evidence" value="ECO:0007669"/>
    <property type="project" value="UniProtKB-KW"/>
</dbReference>
<protein>
    <submittedName>
        <fullName evidence="6">Sulfatase-like hydrolase/transferase</fullName>
    </submittedName>
</protein>
<keyword evidence="3 6" id="KW-0378">Hydrolase</keyword>
<dbReference type="InterPro" id="IPR017850">
    <property type="entry name" value="Alkaline_phosphatase_core_sf"/>
</dbReference>
<dbReference type="GO" id="GO:0046872">
    <property type="term" value="F:metal ion binding"/>
    <property type="evidence" value="ECO:0007669"/>
    <property type="project" value="UniProtKB-KW"/>
</dbReference>
<accession>A0A6L9SG30</accession>
<dbReference type="InterPro" id="IPR024607">
    <property type="entry name" value="Sulfatase_CS"/>
</dbReference>
<feature type="domain" description="Sulfatase N-terminal" evidence="5">
    <location>
        <begin position="4"/>
        <end position="393"/>
    </location>
</feature>
<dbReference type="EMBL" id="JAAGOA010000022">
    <property type="protein sequence ID" value="NEE03392.1"/>
    <property type="molecule type" value="Genomic_DNA"/>
</dbReference>
<evidence type="ECO:0000313" key="7">
    <source>
        <dbReference type="Proteomes" id="UP000475214"/>
    </source>
</evidence>
<keyword evidence="6" id="KW-0808">Transferase</keyword>
<dbReference type="PANTHER" id="PTHR42693:SF53">
    <property type="entry name" value="ENDO-4-O-SULFATASE"/>
    <property type="match status" value="1"/>
</dbReference>
<dbReference type="InterPro" id="IPR050738">
    <property type="entry name" value="Sulfatase"/>
</dbReference>
<dbReference type="Proteomes" id="UP000475214">
    <property type="component" value="Unassembled WGS sequence"/>
</dbReference>
<gene>
    <name evidence="6" type="ORF">G1H10_24805</name>
</gene>
<evidence type="ECO:0000256" key="2">
    <source>
        <dbReference type="ARBA" id="ARBA00022723"/>
    </source>
</evidence>
<dbReference type="InterPro" id="IPR000917">
    <property type="entry name" value="Sulfatase_N"/>
</dbReference>
<evidence type="ECO:0000313" key="6">
    <source>
        <dbReference type="EMBL" id="NEE03392.1"/>
    </source>
</evidence>
<proteinExistence type="inferred from homology"/>
<keyword evidence="2" id="KW-0479">Metal-binding</keyword>
<sequence length="502" mass="57431">MKRPNILLITTDQQHWNTIGAFNPELRTPSLDRLVAEGTTFSRAYCPNPTCTPTRASIITGKYPSQHGAWTLGTKLPESETTIGQLLADGGYRSGLIGKAHFQPLHSTAEYRSVESYPTLQDLDFWRKFHGLYYGFDHVEMLRNHVNEAHVGQHYALWLEEQGATDWRRYFSPPTGTMDKPDGFRWDIPEELHYNTWLAERASSFIADSVRDDQPFFCWASFPDPHPPYLVPEPWASMYHPDDLTIPEPVPGEHDRNPPHFGLTQQDDPDFADWHESGFAVHGLRSHRLGDDERRRLVAAYYGMVSFTDAYIGAILDELDRRGVADNTIVVFSTDHGHFFGQHGLQHKGPFMYEDMVRVPMLVRYPGKVPAGRVSPAIQSLVDLAPTFLDLAGFDTPATMTGVNQSDTWLGRRDAVRDHAICEHHHEPTRVNLRTYISERYKLTVYYRQTYGELFDLEADPGELHNLWDDPDHADLKSRLLLEYAWAELGKEPMWMPRIASA</sequence>
<keyword evidence="4" id="KW-0106">Calcium</keyword>
<reference evidence="6 7" key="1">
    <citation type="submission" date="2020-02" db="EMBL/GenBank/DDBJ databases">
        <authorList>
            <person name="Li X.-J."/>
            <person name="Han X.-M."/>
        </authorList>
    </citation>
    <scope>NUCLEOTIDE SEQUENCE [LARGE SCALE GENOMIC DNA]</scope>
    <source>
        <strain evidence="6 7">CCTCC AB 2017055</strain>
    </source>
</reference>
<dbReference type="PROSITE" id="PS00523">
    <property type="entry name" value="SULFATASE_1"/>
    <property type="match status" value="1"/>
</dbReference>
<dbReference type="Gene3D" id="3.40.720.10">
    <property type="entry name" value="Alkaline Phosphatase, subunit A"/>
    <property type="match status" value="1"/>
</dbReference>
<organism evidence="6 7">
    <name type="scientific">Phytoactinopolyspora halotolerans</name>
    <dbReference type="NCBI Taxonomy" id="1981512"/>
    <lineage>
        <taxon>Bacteria</taxon>
        <taxon>Bacillati</taxon>
        <taxon>Actinomycetota</taxon>
        <taxon>Actinomycetes</taxon>
        <taxon>Jiangellales</taxon>
        <taxon>Jiangellaceae</taxon>
        <taxon>Phytoactinopolyspora</taxon>
    </lineage>
</organism>
<evidence type="ECO:0000256" key="4">
    <source>
        <dbReference type="ARBA" id="ARBA00022837"/>
    </source>
</evidence>
<dbReference type="SUPFAM" id="SSF53649">
    <property type="entry name" value="Alkaline phosphatase-like"/>
    <property type="match status" value="1"/>
</dbReference>
<name>A0A6L9SG30_9ACTN</name>
<dbReference type="Pfam" id="PF00884">
    <property type="entry name" value="Sulfatase"/>
    <property type="match status" value="1"/>
</dbReference>
<dbReference type="PANTHER" id="PTHR42693">
    <property type="entry name" value="ARYLSULFATASE FAMILY MEMBER"/>
    <property type="match status" value="1"/>
</dbReference>
<evidence type="ECO:0000256" key="3">
    <source>
        <dbReference type="ARBA" id="ARBA00022801"/>
    </source>
</evidence>
<evidence type="ECO:0000256" key="1">
    <source>
        <dbReference type="ARBA" id="ARBA00008779"/>
    </source>
</evidence>
<comment type="similarity">
    <text evidence="1">Belongs to the sulfatase family.</text>
</comment>
<keyword evidence="7" id="KW-1185">Reference proteome</keyword>
<dbReference type="AlphaFoldDB" id="A0A6L9SG30"/>
<evidence type="ECO:0000259" key="5">
    <source>
        <dbReference type="Pfam" id="PF00884"/>
    </source>
</evidence>
<dbReference type="RefSeq" id="WP_163743179.1">
    <property type="nucleotide sequence ID" value="NZ_JAAGOA010000022.1"/>
</dbReference>
<dbReference type="GO" id="GO:0004065">
    <property type="term" value="F:arylsulfatase activity"/>
    <property type="evidence" value="ECO:0007669"/>
    <property type="project" value="TreeGrafter"/>
</dbReference>
<comment type="caution">
    <text evidence="6">The sequence shown here is derived from an EMBL/GenBank/DDBJ whole genome shotgun (WGS) entry which is preliminary data.</text>
</comment>